<accession>A0ABQ3TPQ9</accession>
<feature type="region of interest" description="Disordered" evidence="1">
    <location>
        <begin position="1"/>
        <end position="22"/>
    </location>
</feature>
<name>A0ABQ3TPQ9_9ACTN</name>
<sequence>MNDRAADTSAARNGAGLPGTVVNGDPALALHLDGELDGVTAIRLEDPRMTGISRVRNPRKPVRVASETSPTLR</sequence>
<dbReference type="EMBL" id="BNED01000005">
    <property type="protein sequence ID" value="GHI82406.1"/>
    <property type="molecule type" value="Genomic_DNA"/>
</dbReference>
<comment type="caution">
    <text evidence="2">The sequence shown here is derived from an EMBL/GenBank/DDBJ whole genome shotgun (WGS) entry which is preliminary data.</text>
</comment>
<evidence type="ECO:0000313" key="3">
    <source>
        <dbReference type="Proteomes" id="UP000608522"/>
    </source>
</evidence>
<evidence type="ECO:0000256" key="1">
    <source>
        <dbReference type="SAM" id="MobiDB-lite"/>
    </source>
</evidence>
<keyword evidence="3" id="KW-1185">Reference proteome</keyword>
<dbReference type="Proteomes" id="UP000608522">
    <property type="component" value="Unassembled WGS sequence"/>
</dbReference>
<evidence type="ECO:0000313" key="2">
    <source>
        <dbReference type="EMBL" id="GHI82406.1"/>
    </source>
</evidence>
<dbReference type="RefSeq" id="WP_202203343.1">
    <property type="nucleotide sequence ID" value="NZ_BAAATO010000015.1"/>
</dbReference>
<feature type="region of interest" description="Disordered" evidence="1">
    <location>
        <begin position="53"/>
        <end position="73"/>
    </location>
</feature>
<reference evidence="3" key="1">
    <citation type="submission" date="2023-07" db="EMBL/GenBank/DDBJ databases">
        <title>Whole genome shotgun sequence of Streptomyces spororaveus NBRC 15456.</title>
        <authorList>
            <person name="Komaki H."/>
            <person name="Tamura T."/>
        </authorList>
    </citation>
    <scope>NUCLEOTIDE SEQUENCE [LARGE SCALE GENOMIC DNA]</scope>
    <source>
        <strain evidence="3">NBRC 15456</strain>
    </source>
</reference>
<organism evidence="2 3">
    <name type="scientific">Streptomyces spororaveus</name>
    <dbReference type="NCBI Taxonomy" id="284039"/>
    <lineage>
        <taxon>Bacteria</taxon>
        <taxon>Bacillati</taxon>
        <taxon>Actinomycetota</taxon>
        <taxon>Actinomycetes</taxon>
        <taxon>Kitasatosporales</taxon>
        <taxon>Streptomycetaceae</taxon>
        <taxon>Streptomyces</taxon>
    </lineage>
</organism>
<gene>
    <name evidence="2" type="ORF">Sspor_79670</name>
</gene>
<protein>
    <submittedName>
        <fullName evidence="2">Uncharacterized protein</fullName>
    </submittedName>
</protein>
<proteinExistence type="predicted"/>